<evidence type="ECO:0000313" key="5">
    <source>
        <dbReference type="EMBL" id="ANE51485.1"/>
    </source>
</evidence>
<protein>
    <submittedName>
        <fullName evidence="5">Glycoside hydrolase family protein</fullName>
    </submittedName>
</protein>
<dbReference type="OrthoDB" id="9795222at2"/>
<dbReference type="GO" id="GO:0004650">
    <property type="term" value="F:polygalacturonase activity"/>
    <property type="evidence" value="ECO:0007669"/>
    <property type="project" value="InterPro"/>
</dbReference>
<organism evidence="5 6">
    <name type="scientific">Flavisolibacter tropicus</name>
    <dbReference type="NCBI Taxonomy" id="1492898"/>
    <lineage>
        <taxon>Bacteria</taxon>
        <taxon>Pseudomonadati</taxon>
        <taxon>Bacteroidota</taxon>
        <taxon>Chitinophagia</taxon>
        <taxon>Chitinophagales</taxon>
        <taxon>Chitinophagaceae</taxon>
        <taxon>Flavisolibacter</taxon>
    </lineage>
</organism>
<dbReference type="SUPFAM" id="SSF51126">
    <property type="entry name" value="Pectin lyase-like"/>
    <property type="match status" value="1"/>
</dbReference>
<dbReference type="STRING" id="1492898.SY85_14200"/>
<dbReference type="PATRIC" id="fig|1492898.3.peg.3070"/>
<evidence type="ECO:0000256" key="3">
    <source>
        <dbReference type="ARBA" id="ARBA00023295"/>
    </source>
</evidence>
<keyword evidence="3 4" id="KW-0326">Glycosidase</keyword>
<dbReference type="EMBL" id="CP011390">
    <property type="protein sequence ID" value="ANE51485.1"/>
    <property type="molecule type" value="Genomic_DNA"/>
</dbReference>
<evidence type="ECO:0000256" key="1">
    <source>
        <dbReference type="ARBA" id="ARBA00008834"/>
    </source>
</evidence>
<evidence type="ECO:0000256" key="2">
    <source>
        <dbReference type="ARBA" id="ARBA00022801"/>
    </source>
</evidence>
<dbReference type="Pfam" id="PF00295">
    <property type="entry name" value="Glyco_hydro_28"/>
    <property type="match status" value="1"/>
</dbReference>
<comment type="similarity">
    <text evidence="1 4">Belongs to the glycosyl hydrolase 28 family.</text>
</comment>
<reference evidence="6" key="1">
    <citation type="submission" date="2015-01" db="EMBL/GenBank/DDBJ databases">
        <title>Flavisolibacter sp./LCS9/ whole genome sequencing.</title>
        <authorList>
            <person name="Kim M.K."/>
            <person name="Srinivasan S."/>
            <person name="Lee J.-J."/>
        </authorList>
    </citation>
    <scope>NUCLEOTIDE SEQUENCE [LARGE SCALE GENOMIC DNA]</scope>
    <source>
        <strain evidence="6">LCS9</strain>
    </source>
</reference>
<evidence type="ECO:0000313" key="6">
    <source>
        <dbReference type="Proteomes" id="UP000077177"/>
    </source>
</evidence>
<dbReference type="InterPro" id="IPR011050">
    <property type="entry name" value="Pectin_lyase_fold/virulence"/>
</dbReference>
<dbReference type="RefSeq" id="WP_099459389.1">
    <property type="nucleotide sequence ID" value="NZ_CP011390.1"/>
</dbReference>
<dbReference type="PANTHER" id="PTHR31339">
    <property type="entry name" value="PECTIN LYASE-RELATED"/>
    <property type="match status" value="1"/>
</dbReference>
<dbReference type="SMART" id="SM00710">
    <property type="entry name" value="PbH1"/>
    <property type="match status" value="7"/>
</dbReference>
<keyword evidence="6" id="KW-1185">Reference proteome</keyword>
<sequence length="500" mass="54272">MRSSLLGIVLLLAGFGARAEIYDVTSFGAKGDATSDNAAFIQRAIDSCTKTGGKVYFPAGTFLTGTLVLKSNVVLSLSSGAIIMGHTDLKKYPYQDGGIRFYGELWARQSLIFCKGQENVGIEGLGTIDGQGAMFPVTTTVKPDRYKNRPYLLWFVGCKNVSVKDVQLRNSAFWMQHYLGCEYVLIDGVKIWNHSNKNNDMMDIDGSKYVRINNVTGDSDDDGITIKSTSTLVSENITITNCIVSSHCNAIKFGTESTGGFRNVTIDNCVIKPSKQTTTIYGRPAGISGISLEVVDGGIMENIAISNIVIEGPQVPLFMRLGNRARKHIDEAAEPQVGKIKNVTIANIIATGADTIGCSFSGIDGYPIEGISLSNISIETSGGGTTSEMYRTIEAKEKDYPEAYMFGHLPAYGFYISNANDVKLSDIKIRSKAVDYRPGVAITKTELFSLSGIDAQSSNSTDAVIYITNSNNGSIKNSTKLFPFRRYILKDKTSKNISND</sequence>
<dbReference type="InterPro" id="IPR012334">
    <property type="entry name" value="Pectin_lyas_fold"/>
</dbReference>
<reference evidence="5 6" key="2">
    <citation type="journal article" date="2016" name="Int. J. Syst. Evol. Microbiol.">
        <title>Flavisolibacter tropicus sp. nov., isolated from tropical soil.</title>
        <authorList>
            <person name="Lee J.J."/>
            <person name="Kang M.S."/>
            <person name="Kim G.S."/>
            <person name="Lee C.S."/>
            <person name="Lim S."/>
            <person name="Lee J."/>
            <person name="Roh S.H."/>
            <person name="Kang H."/>
            <person name="Ha J.M."/>
            <person name="Bae S."/>
            <person name="Jung H.Y."/>
            <person name="Kim M.K."/>
        </authorList>
    </citation>
    <scope>NUCLEOTIDE SEQUENCE [LARGE SCALE GENOMIC DNA]</scope>
    <source>
        <strain evidence="5 6">LCS9</strain>
    </source>
</reference>
<dbReference type="Proteomes" id="UP000077177">
    <property type="component" value="Chromosome"/>
</dbReference>
<dbReference type="GO" id="GO:0005975">
    <property type="term" value="P:carbohydrate metabolic process"/>
    <property type="evidence" value="ECO:0007669"/>
    <property type="project" value="InterPro"/>
</dbReference>
<dbReference type="InterPro" id="IPR000743">
    <property type="entry name" value="Glyco_hydro_28"/>
</dbReference>
<evidence type="ECO:0000256" key="4">
    <source>
        <dbReference type="RuleBase" id="RU361169"/>
    </source>
</evidence>
<dbReference type="Gene3D" id="2.160.20.10">
    <property type="entry name" value="Single-stranded right-handed beta-helix, Pectin lyase-like"/>
    <property type="match status" value="1"/>
</dbReference>
<dbReference type="InterPro" id="IPR006626">
    <property type="entry name" value="PbH1"/>
</dbReference>
<dbReference type="KEGG" id="fla:SY85_14200"/>
<proteinExistence type="inferred from homology"/>
<dbReference type="InterPro" id="IPR051801">
    <property type="entry name" value="GH28_Enzymes"/>
</dbReference>
<name>A0A172TWL8_9BACT</name>
<accession>A0A172TWL8</accession>
<gene>
    <name evidence="5" type="ORF">SY85_14200</name>
</gene>
<keyword evidence="2 4" id="KW-0378">Hydrolase</keyword>
<dbReference type="PANTHER" id="PTHR31339:SF9">
    <property type="entry name" value="PLASMIN AND FIBRONECTIN-BINDING PROTEIN A"/>
    <property type="match status" value="1"/>
</dbReference>
<dbReference type="AlphaFoldDB" id="A0A172TWL8"/>